<feature type="domain" description="PXA" evidence="6">
    <location>
        <begin position="125"/>
        <end position="296"/>
    </location>
</feature>
<protein>
    <submittedName>
        <fullName evidence="7">SNX14</fullName>
    </submittedName>
</protein>
<dbReference type="GO" id="GO:0005770">
    <property type="term" value="C:late endosome"/>
    <property type="evidence" value="ECO:0007669"/>
    <property type="project" value="TreeGrafter"/>
</dbReference>
<dbReference type="SMART" id="SM00313">
    <property type="entry name" value="PXA"/>
    <property type="match status" value="1"/>
</dbReference>
<dbReference type="GO" id="GO:0097352">
    <property type="term" value="P:autophagosome maturation"/>
    <property type="evidence" value="ECO:0007669"/>
    <property type="project" value="TreeGrafter"/>
</dbReference>
<dbReference type="AlphaFoldDB" id="A0A7J7JGR7"/>
<feature type="region of interest" description="Disordered" evidence="2">
    <location>
        <begin position="494"/>
        <end position="523"/>
    </location>
</feature>
<keyword evidence="3" id="KW-0472">Membrane</keyword>
<keyword evidence="8" id="KW-1185">Reference proteome</keyword>
<evidence type="ECO:0000256" key="3">
    <source>
        <dbReference type="SAM" id="Phobius"/>
    </source>
</evidence>
<dbReference type="SMART" id="SM00312">
    <property type="entry name" value="PX"/>
    <property type="match status" value="1"/>
</dbReference>
<dbReference type="Proteomes" id="UP000593567">
    <property type="component" value="Unassembled WGS sequence"/>
</dbReference>
<dbReference type="InterPro" id="IPR036305">
    <property type="entry name" value="RGS_sf"/>
</dbReference>
<dbReference type="PROSITE" id="PS50132">
    <property type="entry name" value="RGS"/>
    <property type="match status" value="1"/>
</dbReference>
<feature type="transmembrane region" description="Helical" evidence="3">
    <location>
        <begin position="21"/>
        <end position="45"/>
    </location>
</feature>
<dbReference type="Pfam" id="PF08628">
    <property type="entry name" value="Nexin_C"/>
    <property type="match status" value="1"/>
</dbReference>
<dbReference type="Pfam" id="PF00615">
    <property type="entry name" value="RGS"/>
    <property type="match status" value="1"/>
</dbReference>
<accession>A0A7J7JGR7</accession>
<dbReference type="Pfam" id="PF00787">
    <property type="entry name" value="PX"/>
    <property type="match status" value="1"/>
</dbReference>
<dbReference type="Pfam" id="PF02194">
    <property type="entry name" value="PXA"/>
    <property type="match status" value="1"/>
</dbReference>
<name>A0A7J7JGR7_BUGNE</name>
<organism evidence="7 8">
    <name type="scientific">Bugula neritina</name>
    <name type="common">Brown bryozoan</name>
    <name type="synonym">Sertularia neritina</name>
    <dbReference type="NCBI Taxonomy" id="10212"/>
    <lineage>
        <taxon>Eukaryota</taxon>
        <taxon>Metazoa</taxon>
        <taxon>Spiralia</taxon>
        <taxon>Lophotrochozoa</taxon>
        <taxon>Bryozoa</taxon>
        <taxon>Gymnolaemata</taxon>
        <taxon>Cheilostomatida</taxon>
        <taxon>Flustrina</taxon>
        <taxon>Buguloidea</taxon>
        <taxon>Bugulidae</taxon>
        <taxon>Bugula</taxon>
    </lineage>
</organism>
<gene>
    <name evidence="7" type="ORF">EB796_016684</name>
</gene>
<dbReference type="Gene3D" id="3.30.1520.10">
    <property type="entry name" value="Phox-like domain"/>
    <property type="match status" value="1"/>
</dbReference>
<evidence type="ECO:0000256" key="1">
    <source>
        <dbReference type="ARBA" id="ARBA00010883"/>
    </source>
</evidence>
<dbReference type="SUPFAM" id="SSF48097">
    <property type="entry name" value="Regulator of G-protein signaling, RGS"/>
    <property type="match status" value="1"/>
</dbReference>
<dbReference type="PANTHER" id="PTHR22775">
    <property type="entry name" value="SORTING NEXIN"/>
    <property type="match status" value="1"/>
</dbReference>
<dbReference type="OrthoDB" id="5957963at2759"/>
<dbReference type="EMBL" id="VXIV02002504">
    <property type="protein sequence ID" value="KAF6025003.1"/>
    <property type="molecule type" value="Genomic_DNA"/>
</dbReference>
<proteinExistence type="inferred from homology"/>
<sequence>MPITNEVLIPWHEFDLKAWSAVLGAVLGISVILHSISFALLILWIGGLGSFTSFHLIKWRLNTTSQLCTSTPISKCQPHKSIPDIDSKAKESGEVCIACKKSGCHLHVSQASTDAFQPWNNLTVPKKVDAALADLLCHVLNRFVYTWYTKITQEEDVVDELRVALRFLVCKLLIRVQKVDLAEFISTRLAPDVVTHLVQHVHSYRKVGRFNGDRIRLHRTRVHRSLYNREDEFLYLKQLVNNLFPYILPENVQHCRSLRLLLEELLAGVVLLPVADKIADPDTVNNLLVIFFDETPAPVNPDLPTEKVEILASFSSPNSSFQPIHHHDLGKVVSNQSLLACFIDVMKKNGGLKFLQFFLTLDHFKKKLLLPAADREKLQDDAVQMYNNFCKDDAYDYVDLGTDLLSQFKQLSEGGMQAVEDLETNGEFLSRTYDYLYNLMESYYLPMLLHSSQYFTHLYGEKDAKLETFTRASKGERKSFSLSAKIRGSFKGEKLGARSSSCNSLKDLDPSSGPPTPDGVSLHDEDVVDESVLEELHDLNDWVVEIPSISIQLDPNGTADKPSNFFQVKVYKNTVANAIGEPDVGPRIRTGCSVFRTYNDFYNLEQKLKQFHGDKLNVQLPPLRRHKSTDHEYLDKVRPSFEAYLKNLLNITDLRNSELLYNFLTIGDFSISSIFDIGIESVLKSVPGKLVKEKGQNLKSFMKTLQHSTVDKTPRPDLGQAAKLSEERLEKSPFIVRHLHNPLYQKSHIRQPSNGVAVEPNNHLLTAGSRITDHSVESSTQPVSLVDCVVRIAEEVLLIPKTLHWILSTLVLVGKSWMDTFITWYIGVKLGQVQEEHRIEGLVNLLRDNLFYGDGSTRTLEQKERRRIQALSDLKNFPPGAFKKLFGEDSFNASLEEMFEVLQHPKLNKQLVYILLDTIVSQLFPELTENGTRT</sequence>
<evidence type="ECO:0000259" key="6">
    <source>
        <dbReference type="PROSITE" id="PS51207"/>
    </source>
</evidence>
<dbReference type="InterPro" id="IPR013937">
    <property type="entry name" value="Sorting_nexin_C"/>
</dbReference>
<evidence type="ECO:0000259" key="5">
    <source>
        <dbReference type="PROSITE" id="PS50195"/>
    </source>
</evidence>
<dbReference type="InterPro" id="IPR003114">
    <property type="entry name" value="Phox_assoc"/>
</dbReference>
<evidence type="ECO:0000259" key="4">
    <source>
        <dbReference type="PROSITE" id="PS50132"/>
    </source>
</evidence>
<reference evidence="7" key="1">
    <citation type="submission" date="2020-06" db="EMBL/GenBank/DDBJ databases">
        <title>Draft genome of Bugula neritina, a colonial animal packing powerful symbionts and potential medicines.</title>
        <authorList>
            <person name="Rayko M."/>
        </authorList>
    </citation>
    <scope>NUCLEOTIDE SEQUENCE [LARGE SCALE GENOMIC DNA]</scope>
    <source>
        <strain evidence="7">Kwan_BN1</strain>
    </source>
</reference>
<dbReference type="InterPro" id="IPR001683">
    <property type="entry name" value="PX_dom"/>
</dbReference>
<evidence type="ECO:0000256" key="2">
    <source>
        <dbReference type="SAM" id="MobiDB-lite"/>
    </source>
</evidence>
<dbReference type="PROSITE" id="PS50195">
    <property type="entry name" value="PX"/>
    <property type="match status" value="1"/>
</dbReference>
<keyword evidence="3" id="KW-1133">Transmembrane helix</keyword>
<dbReference type="PANTHER" id="PTHR22775:SF44">
    <property type="entry name" value="SORTING NEXIN-14"/>
    <property type="match status" value="1"/>
</dbReference>
<dbReference type="SUPFAM" id="SSF64268">
    <property type="entry name" value="PX domain"/>
    <property type="match status" value="1"/>
</dbReference>
<feature type="domain" description="PX" evidence="5">
    <location>
        <begin position="544"/>
        <end position="671"/>
    </location>
</feature>
<evidence type="ECO:0000313" key="8">
    <source>
        <dbReference type="Proteomes" id="UP000593567"/>
    </source>
</evidence>
<evidence type="ECO:0000313" key="7">
    <source>
        <dbReference type="EMBL" id="KAF6025003.1"/>
    </source>
</evidence>
<dbReference type="Gene3D" id="1.10.167.10">
    <property type="entry name" value="Regulator of G-protein Signalling 4, domain 2"/>
    <property type="match status" value="1"/>
</dbReference>
<comment type="similarity">
    <text evidence="1">Belongs to the sorting nexin family.</text>
</comment>
<dbReference type="InterPro" id="IPR036871">
    <property type="entry name" value="PX_dom_sf"/>
</dbReference>
<dbReference type="InterPro" id="IPR044926">
    <property type="entry name" value="RGS_subdomain_2"/>
</dbReference>
<dbReference type="PROSITE" id="PS51207">
    <property type="entry name" value="PXA"/>
    <property type="match status" value="1"/>
</dbReference>
<feature type="domain" description="RGS" evidence="4">
    <location>
        <begin position="328"/>
        <end position="458"/>
    </location>
</feature>
<comment type="caution">
    <text evidence="7">The sequence shown here is derived from an EMBL/GenBank/DDBJ whole genome shotgun (WGS) entry which is preliminary data.</text>
</comment>
<keyword evidence="3" id="KW-0812">Transmembrane</keyword>
<dbReference type="GO" id="GO:0035091">
    <property type="term" value="F:phosphatidylinositol binding"/>
    <property type="evidence" value="ECO:0007669"/>
    <property type="project" value="InterPro"/>
</dbReference>
<dbReference type="InterPro" id="IPR016137">
    <property type="entry name" value="RGS"/>
</dbReference>